<evidence type="ECO:0000313" key="3">
    <source>
        <dbReference type="Proteomes" id="UP000092743"/>
    </source>
</evidence>
<evidence type="ECO:0000256" key="1">
    <source>
        <dbReference type="SAM" id="MobiDB-lite"/>
    </source>
</evidence>
<protein>
    <recommendedName>
        <fullName evidence="4">Zinc-finger domain-containing protein</fullName>
    </recommendedName>
</protein>
<accession>A0A9W3X2R9</accession>
<dbReference type="AlphaFoldDB" id="A0A9W3X2R9"/>
<dbReference type="RefSeq" id="WP_065485260.1">
    <property type="nucleotide sequence ID" value="NZ_CP015350.1"/>
</dbReference>
<dbReference type="Gene3D" id="1.10.10.60">
    <property type="entry name" value="Homeodomain-like"/>
    <property type="match status" value="1"/>
</dbReference>
<gene>
    <name evidence="2" type="ORF">BT246_48420</name>
</gene>
<feature type="region of interest" description="Disordered" evidence="1">
    <location>
        <begin position="165"/>
        <end position="191"/>
    </location>
</feature>
<dbReference type="Proteomes" id="UP000092743">
    <property type="component" value="Chromosome"/>
</dbReference>
<proteinExistence type="predicted"/>
<name>A0A9W3X2R9_BACTU</name>
<organism evidence="2 3">
    <name type="scientific">Bacillus thuringiensis</name>
    <dbReference type="NCBI Taxonomy" id="1428"/>
    <lineage>
        <taxon>Bacteria</taxon>
        <taxon>Bacillati</taxon>
        <taxon>Bacillota</taxon>
        <taxon>Bacilli</taxon>
        <taxon>Bacillales</taxon>
        <taxon>Bacillaceae</taxon>
        <taxon>Bacillus</taxon>
        <taxon>Bacillus cereus group</taxon>
    </lineage>
</organism>
<feature type="compositionally biased region" description="Basic and acidic residues" evidence="1">
    <location>
        <begin position="177"/>
        <end position="191"/>
    </location>
</feature>
<sequence length="191" mass="22620">MDARKTRIRILDLLDGHCQNCEYHGGKTHPYCTEACEIGQEIQQLGKSLITDEKSREYKTKVKWDQMCQDVMELKKEGLSYVQIAEILGYNASTIRQQLKKRGLQLHESVEEMRKESDEKWDELCKQAVTFHKQGKSYEEIARQFGYYGNSLRRQLIKRGLYRTKKQEVSVEESEGFDDRKPNRETERRDF</sequence>
<reference evidence="2 3" key="1">
    <citation type="submission" date="2016-04" db="EMBL/GenBank/DDBJ databases">
        <title>High quality genome of the nematocidal Bacillus thuringiensis MYBT18246.</title>
        <authorList>
            <person name="Hollensteiner J."/>
            <person name="Poehlein A."/>
            <person name="Sproeer C."/>
            <person name="Bunk B."/>
            <person name="Rosenstiel P."/>
            <person name="Schulenburg H."/>
            <person name="Liesegang H."/>
        </authorList>
    </citation>
    <scope>NUCLEOTIDE SEQUENCE [LARGE SCALE GENOMIC DNA]</scope>
    <source>
        <strain evidence="2 3">MYBT18246</strain>
    </source>
</reference>
<evidence type="ECO:0008006" key="4">
    <source>
        <dbReference type="Google" id="ProtNLM"/>
    </source>
</evidence>
<evidence type="ECO:0000313" key="2">
    <source>
        <dbReference type="EMBL" id="ANS50178.1"/>
    </source>
</evidence>
<dbReference type="EMBL" id="CP015350">
    <property type="protein sequence ID" value="ANS50178.1"/>
    <property type="molecule type" value="Genomic_DNA"/>
</dbReference>